<feature type="domain" description="Peptidase M16C associated" evidence="16">
    <location>
        <begin position="502"/>
        <end position="758"/>
    </location>
</feature>
<dbReference type="Pfam" id="PF08367">
    <property type="entry name" value="M16C_assoc"/>
    <property type="match status" value="1"/>
</dbReference>
<dbReference type="SUPFAM" id="SSF63411">
    <property type="entry name" value="LuxS/MPP-like metallohydrolase"/>
    <property type="match status" value="4"/>
</dbReference>
<evidence type="ECO:0000256" key="15">
    <source>
        <dbReference type="ARBA" id="ARBA00045897"/>
    </source>
</evidence>
<evidence type="ECO:0000256" key="6">
    <source>
        <dbReference type="ARBA" id="ARBA00020167"/>
    </source>
</evidence>
<gene>
    <name evidence="17" type="ORF">B9Z65_2579</name>
</gene>
<comment type="cofactor">
    <cofactor evidence="1">
        <name>Zn(2+)</name>
        <dbReference type="ChEBI" id="CHEBI:29105"/>
    </cofactor>
</comment>
<dbReference type="GO" id="GO:0016485">
    <property type="term" value="P:protein processing"/>
    <property type="evidence" value="ECO:0007669"/>
    <property type="project" value="TreeGrafter"/>
</dbReference>
<keyword evidence="9" id="KW-0378">Hydrolase</keyword>
<dbReference type="GO" id="GO:0005758">
    <property type="term" value="C:mitochondrial intermembrane space"/>
    <property type="evidence" value="ECO:0007669"/>
    <property type="project" value="UniProtKB-SubCell"/>
</dbReference>
<keyword evidence="18" id="KW-1185">Reference proteome</keyword>
<evidence type="ECO:0000256" key="2">
    <source>
        <dbReference type="ARBA" id="ARBA00004305"/>
    </source>
</evidence>
<comment type="similarity">
    <text evidence="4">Belongs to the peptidase M16 family. PreP subfamily.</text>
</comment>
<evidence type="ECO:0000256" key="11">
    <source>
        <dbReference type="ARBA" id="ARBA00022946"/>
    </source>
</evidence>
<evidence type="ECO:0000256" key="7">
    <source>
        <dbReference type="ARBA" id="ARBA00022670"/>
    </source>
</evidence>
<dbReference type="Pfam" id="PF00675">
    <property type="entry name" value="Peptidase_M16"/>
    <property type="match status" value="1"/>
</dbReference>
<protein>
    <recommendedName>
        <fullName evidence="6">Presequence protease, mitochondrial</fullName>
    </recommendedName>
    <alternativeName>
        <fullName evidence="14">Pitrilysin metalloproteinase</fullName>
    </alternativeName>
</protein>
<evidence type="ECO:0000256" key="14">
    <source>
        <dbReference type="ARBA" id="ARBA00034552"/>
    </source>
</evidence>
<evidence type="ECO:0000256" key="5">
    <source>
        <dbReference type="ARBA" id="ARBA00011853"/>
    </source>
</evidence>
<keyword evidence="8" id="KW-0479">Metal-binding</keyword>
<dbReference type="GO" id="GO:0004222">
    <property type="term" value="F:metalloendopeptidase activity"/>
    <property type="evidence" value="ECO:0007669"/>
    <property type="project" value="TreeGrafter"/>
</dbReference>
<evidence type="ECO:0000256" key="8">
    <source>
        <dbReference type="ARBA" id="ARBA00022723"/>
    </source>
</evidence>
<evidence type="ECO:0000313" key="17">
    <source>
        <dbReference type="EMBL" id="PSK55190.1"/>
    </source>
</evidence>
<evidence type="ECO:0000313" key="18">
    <source>
        <dbReference type="Proteomes" id="UP000243723"/>
    </source>
</evidence>
<evidence type="ECO:0000256" key="4">
    <source>
        <dbReference type="ARBA" id="ARBA00007575"/>
    </source>
</evidence>
<dbReference type="InterPro" id="IPR007863">
    <property type="entry name" value="Peptidase_M16_C"/>
</dbReference>
<keyword evidence="10" id="KW-0862">Zinc</keyword>
<evidence type="ECO:0000256" key="9">
    <source>
        <dbReference type="ARBA" id="ARBA00022801"/>
    </source>
</evidence>
<comment type="caution">
    <text evidence="17">The sequence shown here is derived from an EMBL/GenBank/DDBJ whole genome shotgun (WGS) entry which is preliminary data.</text>
</comment>
<evidence type="ECO:0000256" key="10">
    <source>
        <dbReference type="ARBA" id="ARBA00022833"/>
    </source>
</evidence>
<dbReference type="Pfam" id="PF22516">
    <property type="entry name" value="PreP_C"/>
    <property type="match status" value="1"/>
</dbReference>
<dbReference type="OrthoDB" id="10250783at2759"/>
<dbReference type="AlphaFoldDB" id="A0A2P8A407"/>
<dbReference type="PANTHER" id="PTHR43016:SF13">
    <property type="entry name" value="PRESEQUENCE PROTEASE, MITOCHONDRIAL"/>
    <property type="match status" value="1"/>
</dbReference>
<dbReference type="InterPro" id="IPR055130">
    <property type="entry name" value="PreP_C"/>
</dbReference>
<dbReference type="EMBL" id="NHZQ01000067">
    <property type="protein sequence ID" value="PSK55190.1"/>
    <property type="molecule type" value="Genomic_DNA"/>
</dbReference>
<dbReference type="Pfam" id="PF05193">
    <property type="entry name" value="Peptidase_M16_C"/>
    <property type="match status" value="1"/>
</dbReference>
<comment type="function">
    <text evidence="15">Degrades mitochondrial transit peptides after their cleavage in the intermembrane space or in the matrix, and presequence peptides; clearance of these peptides is required to keep the presequence processing machinery running. Preferentially cleaves the N-terminal side of paired basic amino acid residues. Also degrades other unstructured peptides. May function as an ATP-dependent peptidase as opposed to a metalloendopeptidase.</text>
</comment>
<sequence>MRRTVNVLRHDGVGPSRSAIRRPRNLSKRHYASITALDSLPKPGEKIHGFSLKRTKHVPELKLTALEFQHDKTGAEYLHIARDDTNNVFSIGFKTNPPDATGVPHILEHTTLCGSEKYPVRDPFFKMLPRSLSNFMNAFTSSDHTTYPFATTNAQDFKNLMSVYLDSTLRPLLKEHDYTQEGWRLGPENPLATDEDSSKIVFKGVVYNEMKGQMSDASYLYYIRFYEHLFPSINNSGGDPQKMTDLTYEQLKNFHAEHYHPSNAKILTYGDMPLHSHLESINQQLSGFAAIKPDLDIKTPRSLQGGPHEVTLKGPVDPLSPPEGQYKTSVSWLMGDTSNVLENFSLSLVASLLMDGYGSPLYQNLIEAGLGTDYSPNSGYDGGAKQAIFSVGLNGVKKDNVSKVRKAIFKTLRDTRQKGFEKQKVDGMLHQLELGLKHKTANFGMAIMSRLYPSWFNGDDIFDTLAWQQTVDSFKAEHAKGGYLEGLLEKYLLTDDIMSFTMEPSETYGQELVQEEAQRLESKTSEAFAKFGGKEKATQHLRERELELVAQQSAEQDLASLPMVNVEDIARSKEPPAITKSLTAGTQTQWREAATNGLTYFRGLSIIKDLPDELRPFVPLFCDALMRIGTKDKSMEEIEDLIKLKTGGVSFGYFSSSGPSDPTKCEEGISLSGYAFDQNIPAMYDLLQLLIQETDFDSPKAQRMITELVQSSASGAVDGIAEAGHAYARRFAEAGLSAHGRLIEQTSGVTAIANTSNLASNPELETTIATELLRALKAIQYILIGNQSSMRLALTCGPESVSANTSSLEKFLGSTFSTSSHTTFAPGLHLPIRDWRSSITNNTKTLFPLPYQVSYSSLSLPTVPYTSALSAPLAILAQLLTHKHLHREIREKGGAYGGGAYNKALDGIFGFYSYRDPNPANTVKVIEEVGKWAVERRWTDTDMQEAKLSIFQSVDAPRSVSDEGMTEFLTGVTGEMEQQRREQLLDVSKEQVRDVAEKFLLDGVKNGRLAVLGQKKEFMKEGWKVEDLGMGATAEAE</sequence>
<dbReference type="GO" id="GO:0005759">
    <property type="term" value="C:mitochondrial matrix"/>
    <property type="evidence" value="ECO:0007669"/>
    <property type="project" value="UniProtKB-SubCell"/>
</dbReference>
<evidence type="ECO:0000256" key="12">
    <source>
        <dbReference type="ARBA" id="ARBA00023049"/>
    </source>
</evidence>
<organism evidence="17 18">
    <name type="scientific">Elsinoe australis</name>
    <dbReference type="NCBI Taxonomy" id="40998"/>
    <lineage>
        <taxon>Eukaryota</taxon>
        <taxon>Fungi</taxon>
        <taxon>Dikarya</taxon>
        <taxon>Ascomycota</taxon>
        <taxon>Pezizomycotina</taxon>
        <taxon>Dothideomycetes</taxon>
        <taxon>Dothideomycetidae</taxon>
        <taxon>Myriangiales</taxon>
        <taxon>Elsinoaceae</taxon>
        <taxon>Elsinoe</taxon>
    </lineage>
</organism>
<keyword evidence="11" id="KW-0809">Transit peptide</keyword>
<dbReference type="InterPro" id="IPR011765">
    <property type="entry name" value="Pept_M16_N"/>
</dbReference>
<dbReference type="GO" id="GO:0046872">
    <property type="term" value="F:metal ion binding"/>
    <property type="evidence" value="ECO:0007669"/>
    <property type="project" value="UniProtKB-KW"/>
</dbReference>
<dbReference type="FunFam" id="3.30.830.10:FF:000011">
    <property type="entry name" value="Presequence protease, mitochondrial"/>
    <property type="match status" value="1"/>
</dbReference>
<comment type="subunit">
    <text evidence="5">Monomer and homodimer; homodimerization is induced by binding of the substrate.</text>
</comment>
<keyword evidence="13" id="KW-0496">Mitochondrion</keyword>
<dbReference type="PANTHER" id="PTHR43016">
    <property type="entry name" value="PRESEQUENCE PROTEASE"/>
    <property type="match status" value="1"/>
</dbReference>
<dbReference type="Gene3D" id="3.30.830.10">
    <property type="entry name" value="Metalloenzyme, LuxS/M16 peptidase-like"/>
    <property type="match status" value="4"/>
</dbReference>
<name>A0A2P8A407_9PEZI</name>
<dbReference type="InterPro" id="IPR011249">
    <property type="entry name" value="Metalloenz_LuxS/M16"/>
</dbReference>
<accession>A0A2P8A407</accession>
<evidence type="ECO:0000259" key="16">
    <source>
        <dbReference type="SMART" id="SM01264"/>
    </source>
</evidence>
<dbReference type="SMART" id="SM01264">
    <property type="entry name" value="M16C_associated"/>
    <property type="match status" value="1"/>
</dbReference>
<dbReference type="Proteomes" id="UP000243723">
    <property type="component" value="Unassembled WGS sequence"/>
</dbReference>
<dbReference type="FunFam" id="3.30.830.10:FF:000013">
    <property type="entry name" value="Mitochondrial presequence protease"/>
    <property type="match status" value="1"/>
</dbReference>
<evidence type="ECO:0000256" key="1">
    <source>
        <dbReference type="ARBA" id="ARBA00001947"/>
    </source>
</evidence>
<keyword evidence="7 17" id="KW-0645">Protease</keyword>
<dbReference type="FunFam" id="3.30.830.10:FF:000009">
    <property type="entry name" value="Presequence protease, mitochondrial"/>
    <property type="match status" value="1"/>
</dbReference>
<dbReference type="InterPro" id="IPR013578">
    <property type="entry name" value="Peptidase_M16C_assoc"/>
</dbReference>
<comment type="subcellular location">
    <subcellularLocation>
        <location evidence="3">Mitochondrion intermembrane space</location>
    </subcellularLocation>
    <subcellularLocation>
        <location evidence="2">Mitochondrion matrix</location>
    </subcellularLocation>
</comment>
<proteinExistence type="inferred from homology"/>
<keyword evidence="12" id="KW-0482">Metalloprotease</keyword>
<dbReference type="STRING" id="40998.A0A2P8A407"/>
<evidence type="ECO:0000256" key="13">
    <source>
        <dbReference type="ARBA" id="ARBA00023128"/>
    </source>
</evidence>
<evidence type="ECO:0000256" key="3">
    <source>
        <dbReference type="ARBA" id="ARBA00004569"/>
    </source>
</evidence>
<reference evidence="17 18" key="1">
    <citation type="submission" date="2017-05" db="EMBL/GenBank/DDBJ databases">
        <title>Draft genome sequence of Elsinoe australis.</title>
        <authorList>
            <person name="Cheng Q."/>
        </authorList>
    </citation>
    <scope>NUCLEOTIDE SEQUENCE [LARGE SCALE GENOMIC DNA]</scope>
    <source>
        <strain evidence="17 18">NL1</strain>
    </source>
</reference>